<proteinExistence type="predicted"/>
<feature type="transmembrane region" description="Helical" evidence="1">
    <location>
        <begin position="61"/>
        <end position="84"/>
    </location>
</feature>
<evidence type="ECO:0000313" key="3">
    <source>
        <dbReference type="Proteomes" id="UP000500806"/>
    </source>
</evidence>
<feature type="transmembrane region" description="Helical" evidence="1">
    <location>
        <begin position="90"/>
        <end position="109"/>
    </location>
</feature>
<dbReference type="EMBL" id="CP028941">
    <property type="protein sequence ID" value="QKM62397.1"/>
    <property type="molecule type" value="Genomic_DNA"/>
</dbReference>
<reference evidence="2 3" key="1">
    <citation type="submission" date="2018-04" db="EMBL/GenBank/DDBJ databases">
        <title>Polynucleobacter sp. LimPoW16 genome.</title>
        <authorList>
            <person name="Hahn M.W."/>
        </authorList>
    </citation>
    <scope>NUCLEOTIDE SEQUENCE [LARGE SCALE GENOMIC DNA]</scope>
    <source>
        <strain evidence="2 3">LimPoW16</strain>
    </source>
</reference>
<evidence type="ECO:0000313" key="2">
    <source>
        <dbReference type="EMBL" id="QKM62397.1"/>
    </source>
</evidence>
<sequence>MNLNLAGYELLFQEVILGLCIIFVVAIYNIFGFTMITLAYRKKLTTITFSSKYVELTRFTAYTMLLVVGIFSSLIVWVIALTLLGMVADTASALLLTASFFTSVGNFTLDLPFGWRLMPSLIAFSGLFSFAWATASSINMANQLGNYLEKHKDL</sequence>
<organism evidence="2 3">
    <name type="scientific">Polynucleobacter antarcticus</name>
    <dbReference type="NCBI Taxonomy" id="1743162"/>
    <lineage>
        <taxon>Bacteria</taxon>
        <taxon>Pseudomonadati</taxon>
        <taxon>Pseudomonadota</taxon>
        <taxon>Betaproteobacteria</taxon>
        <taxon>Burkholderiales</taxon>
        <taxon>Burkholderiaceae</taxon>
        <taxon>Polynucleobacter</taxon>
    </lineage>
</organism>
<accession>A0A6M9PU51</accession>
<protein>
    <submittedName>
        <fullName evidence="2">Uncharacterized protein</fullName>
    </submittedName>
</protein>
<keyword evidence="1" id="KW-1133">Transmembrane helix</keyword>
<dbReference type="KEGG" id="pani:DCO16_04580"/>
<feature type="transmembrane region" description="Helical" evidence="1">
    <location>
        <begin position="121"/>
        <end position="141"/>
    </location>
</feature>
<gene>
    <name evidence="2" type="ORF">DCO16_04580</name>
</gene>
<keyword evidence="3" id="KW-1185">Reference proteome</keyword>
<dbReference type="RefSeq" id="WP_173942551.1">
    <property type="nucleotide sequence ID" value="NZ_CBCSCD010000001.1"/>
</dbReference>
<keyword evidence="1" id="KW-0472">Membrane</keyword>
<evidence type="ECO:0000256" key="1">
    <source>
        <dbReference type="SAM" id="Phobius"/>
    </source>
</evidence>
<keyword evidence="1" id="KW-0812">Transmembrane</keyword>
<dbReference type="Proteomes" id="UP000500806">
    <property type="component" value="Chromosome"/>
</dbReference>
<dbReference type="AlphaFoldDB" id="A0A6M9PU51"/>
<name>A0A6M9PU51_9BURK</name>
<feature type="transmembrane region" description="Helical" evidence="1">
    <location>
        <begin position="15"/>
        <end position="40"/>
    </location>
</feature>